<dbReference type="Proteomes" id="UP000324222">
    <property type="component" value="Unassembled WGS sequence"/>
</dbReference>
<evidence type="ECO:0000313" key="3">
    <source>
        <dbReference type="Proteomes" id="UP000324222"/>
    </source>
</evidence>
<evidence type="ECO:0000256" key="1">
    <source>
        <dbReference type="SAM" id="MobiDB-lite"/>
    </source>
</evidence>
<dbReference type="AlphaFoldDB" id="A0A5B7FTT7"/>
<name>A0A5B7FTT7_PORTR</name>
<accession>A0A5B7FTT7</accession>
<sequence length="87" mass="9939">MWASDKANFKQNNTENVSRPLLSATNTGRVRLRQMERSGGPGPTISRHSRVRGPEVRILESCSCTGYAQLGPRTSMQTWWWSNYVWP</sequence>
<feature type="region of interest" description="Disordered" evidence="1">
    <location>
        <begin position="1"/>
        <end position="49"/>
    </location>
</feature>
<organism evidence="2 3">
    <name type="scientific">Portunus trituberculatus</name>
    <name type="common">Swimming crab</name>
    <name type="synonym">Neptunus trituberculatus</name>
    <dbReference type="NCBI Taxonomy" id="210409"/>
    <lineage>
        <taxon>Eukaryota</taxon>
        <taxon>Metazoa</taxon>
        <taxon>Ecdysozoa</taxon>
        <taxon>Arthropoda</taxon>
        <taxon>Crustacea</taxon>
        <taxon>Multicrustacea</taxon>
        <taxon>Malacostraca</taxon>
        <taxon>Eumalacostraca</taxon>
        <taxon>Eucarida</taxon>
        <taxon>Decapoda</taxon>
        <taxon>Pleocyemata</taxon>
        <taxon>Brachyura</taxon>
        <taxon>Eubrachyura</taxon>
        <taxon>Portunoidea</taxon>
        <taxon>Portunidae</taxon>
        <taxon>Portuninae</taxon>
        <taxon>Portunus</taxon>
    </lineage>
</organism>
<proteinExistence type="predicted"/>
<feature type="compositionally biased region" description="Polar residues" evidence="1">
    <location>
        <begin position="9"/>
        <end position="28"/>
    </location>
</feature>
<evidence type="ECO:0000313" key="2">
    <source>
        <dbReference type="EMBL" id="MPC47774.1"/>
    </source>
</evidence>
<comment type="caution">
    <text evidence="2">The sequence shown here is derived from an EMBL/GenBank/DDBJ whole genome shotgun (WGS) entry which is preliminary data.</text>
</comment>
<dbReference type="EMBL" id="VSRR010007912">
    <property type="protein sequence ID" value="MPC47774.1"/>
    <property type="molecule type" value="Genomic_DNA"/>
</dbReference>
<protein>
    <submittedName>
        <fullName evidence="2">Uncharacterized protein</fullName>
    </submittedName>
</protein>
<reference evidence="2 3" key="1">
    <citation type="submission" date="2019-05" db="EMBL/GenBank/DDBJ databases">
        <title>Another draft genome of Portunus trituberculatus and its Hox gene families provides insights of decapod evolution.</title>
        <authorList>
            <person name="Jeong J.-H."/>
            <person name="Song I."/>
            <person name="Kim S."/>
            <person name="Choi T."/>
            <person name="Kim D."/>
            <person name="Ryu S."/>
            <person name="Kim W."/>
        </authorList>
    </citation>
    <scope>NUCLEOTIDE SEQUENCE [LARGE SCALE GENOMIC DNA]</scope>
    <source>
        <tissue evidence="2">Muscle</tissue>
    </source>
</reference>
<gene>
    <name evidence="2" type="ORF">E2C01_041531</name>
</gene>
<keyword evidence="3" id="KW-1185">Reference proteome</keyword>